<dbReference type="Proteomes" id="UP000253472">
    <property type="component" value="Unassembled WGS sequence"/>
</dbReference>
<keyword evidence="4 5" id="KW-0472">Membrane</keyword>
<keyword evidence="2 5" id="KW-0812">Transmembrane</keyword>
<dbReference type="STRING" id="5486.A0A367XPP5"/>
<dbReference type="EMBL" id="QLNQ01000029">
    <property type="protein sequence ID" value="RCK55595.1"/>
    <property type="molecule type" value="Genomic_DNA"/>
</dbReference>
<evidence type="ECO:0000256" key="3">
    <source>
        <dbReference type="ARBA" id="ARBA00022989"/>
    </source>
</evidence>
<accession>A0A367XPP5</accession>
<evidence type="ECO:0000256" key="6">
    <source>
        <dbReference type="SAM" id="SignalP"/>
    </source>
</evidence>
<dbReference type="OrthoDB" id="410267at2759"/>
<organism evidence="7 8">
    <name type="scientific">Candida viswanathii</name>
    <dbReference type="NCBI Taxonomy" id="5486"/>
    <lineage>
        <taxon>Eukaryota</taxon>
        <taxon>Fungi</taxon>
        <taxon>Dikarya</taxon>
        <taxon>Ascomycota</taxon>
        <taxon>Saccharomycotina</taxon>
        <taxon>Pichiomycetes</taxon>
        <taxon>Debaryomycetaceae</taxon>
        <taxon>Candida/Lodderomyces clade</taxon>
        <taxon>Candida</taxon>
    </lineage>
</organism>
<feature type="transmembrane region" description="Helical" evidence="5">
    <location>
        <begin position="50"/>
        <end position="68"/>
    </location>
</feature>
<dbReference type="PANTHER" id="PTHR21576">
    <property type="entry name" value="UNCHARACTERIZED NODULIN-LIKE PROTEIN"/>
    <property type="match status" value="1"/>
</dbReference>
<name>A0A367XPP5_9ASCO</name>
<feature type="chain" id="PRO_5016751817" evidence="6">
    <location>
        <begin position="23"/>
        <end position="334"/>
    </location>
</feature>
<feature type="transmembrane region" description="Helical" evidence="5">
    <location>
        <begin position="121"/>
        <end position="139"/>
    </location>
</feature>
<sequence>MSRNLKRVVLLLSCTFAGLISSQSSQISIWGSIGIGIGAPISGILIDRKGYTLVSIIGFLLLTGGYYTMKKQFDTEWANLTVSCACLLVIGLGSSTLNSVSLKCCAVSFPSIRGVATSLPLALFGLSALFYSVIASVFFPNDTSHFFGFIMISIVFIFVACFPSIYLADCEHQLKNKTNFQQPQATPSTPKPVSGVAPTTGTNIFKSFRFYQLFVITGMLTSLGQMYIYSVGYIVGIISIANFLGRIAAGILGDIVSQSFSKPRSILLFLPAIDIFGMNDFSFNWGIISMSPILPGTTLSSCLAGSTMAILRSTKQVVRWYAPWGTCAITISSG</sequence>
<keyword evidence="8" id="KW-1185">Reference proteome</keyword>
<dbReference type="Gene3D" id="1.20.1250.20">
    <property type="entry name" value="MFS general substrate transporter like domains"/>
    <property type="match status" value="1"/>
</dbReference>
<dbReference type="SUPFAM" id="SSF103473">
    <property type="entry name" value="MFS general substrate transporter"/>
    <property type="match status" value="1"/>
</dbReference>
<proteinExistence type="predicted"/>
<dbReference type="GO" id="GO:0000329">
    <property type="term" value="C:fungal-type vacuole membrane"/>
    <property type="evidence" value="ECO:0007669"/>
    <property type="project" value="TreeGrafter"/>
</dbReference>
<keyword evidence="6" id="KW-0732">Signal</keyword>
<evidence type="ECO:0000313" key="7">
    <source>
        <dbReference type="EMBL" id="RCK55595.1"/>
    </source>
</evidence>
<feature type="signal peptide" evidence="6">
    <location>
        <begin position="1"/>
        <end position="22"/>
    </location>
</feature>
<feature type="transmembrane region" description="Helical" evidence="5">
    <location>
        <begin position="226"/>
        <end position="245"/>
    </location>
</feature>
<evidence type="ECO:0000256" key="4">
    <source>
        <dbReference type="ARBA" id="ARBA00023136"/>
    </source>
</evidence>
<reference evidence="7 8" key="1">
    <citation type="submission" date="2018-06" db="EMBL/GenBank/DDBJ databases">
        <title>Whole genome sequencing of Candida tropicalis (genome annotated by CSBL at Korea University).</title>
        <authorList>
            <person name="Ahn J."/>
        </authorList>
    </citation>
    <scope>NUCLEOTIDE SEQUENCE [LARGE SCALE GENOMIC DNA]</scope>
    <source>
        <strain evidence="7 8">ATCC 20962</strain>
    </source>
</reference>
<dbReference type="InterPro" id="IPR036259">
    <property type="entry name" value="MFS_trans_sf"/>
</dbReference>
<evidence type="ECO:0000313" key="8">
    <source>
        <dbReference type="Proteomes" id="UP000253472"/>
    </source>
</evidence>
<dbReference type="Pfam" id="PF07690">
    <property type="entry name" value="MFS_1"/>
    <property type="match status" value="1"/>
</dbReference>
<dbReference type="AlphaFoldDB" id="A0A367XPP5"/>
<dbReference type="GO" id="GO:0022857">
    <property type="term" value="F:transmembrane transporter activity"/>
    <property type="evidence" value="ECO:0007669"/>
    <property type="project" value="InterPro"/>
</dbReference>
<protein>
    <submittedName>
        <fullName evidence="7">Uncharacterized protein</fullName>
    </submittedName>
</protein>
<dbReference type="InterPro" id="IPR011701">
    <property type="entry name" value="MFS"/>
</dbReference>
<evidence type="ECO:0000256" key="2">
    <source>
        <dbReference type="ARBA" id="ARBA00022692"/>
    </source>
</evidence>
<keyword evidence="3 5" id="KW-1133">Transmembrane helix</keyword>
<comment type="subcellular location">
    <subcellularLocation>
        <location evidence="1">Membrane</location>
        <topology evidence="1">Multi-pass membrane protein</topology>
    </subcellularLocation>
</comment>
<evidence type="ECO:0000256" key="5">
    <source>
        <dbReference type="SAM" id="Phobius"/>
    </source>
</evidence>
<dbReference type="PANTHER" id="PTHR21576:SF158">
    <property type="entry name" value="RIBOSOMAL RNA-PROCESSING PROTEIN 12-LIKE CONSERVED DOMAIN-CONTAINING PROTEIN"/>
    <property type="match status" value="1"/>
</dbReference>
<evidence type="ECO:0000256" key="1">
    <source>
        <dbReference type="ARBA" id="ARBA00004141"/>
    </source>
</evidence>
<gene>
    <name evidence="7" type="ORF">Cantr_05688</name>
</gene>
<feature type="transmembrane region" description="Helical" evidence="5">
    <location>
        <begin position="146"/>
        <end position="168"/>
    </location>
</feature>
<feature type="transmembrane region" description="Helical" evidence="5">
    <location>
        <begin position="80"/>
        <end position="101"/>
    </location>
</feature>
<comment type="caution">
    <text evidence="7">The sequence shown here is derived from an EMBL/GenBank/DDBJ whole genome shotgun (WGS) entry which is preliminary data.</text>
</comment>
<feature type="transmembrane region" description="Helical" evidence="5">
    <location>
        <begin position="266"/>
        <end position="287"/>
    </location>
</feature>